<evidence type="ECO:0000313" key="3">
    <source>
        <dbReference type="Proteomes" id="UP001286313"/>
    </source>
</evidence>
<feature type="compositionally biased region" description="Basic and acidic residues" evidence="1">
    <location>
        <begin position="9"/>
        <end position="20"/>
    </location>
</feature>
<name>A0AAE1EUP7_PETCI</name>
<dbReference type="EMBL" id="JAWQEG010004411">
    <property type="protein sequence ID" value="KAK3861754.1"/>
    <property type="molecule type" value="Genomic_DNA"/>
</dbReference>
<dbReference type="Proteomes" id="UP001286313">
    <property type="component" value="Unassembled WGS sequence"/>
</dbReference>
<keyword evidence="3" id="KW-1185">Reference proteome</keyword>
<evidence type="ECO:0000313" key="2">
    <source>
        <dbReference type="EMBL" id="KAK3861754.1"/>
    </source>
</evidence>
<feature type="non-terminal residue" evidence="2">
    <location>
        <position position="1"/>
    </location>
</feature>
<feature type="region of interest" description="Disordered" evidence="1">
    <location>
        <begin position="1"/>
        <end position="27"/>
    </location>
</feature>
<dbReference type="AlphaFoldDB" id="A0AAE1EUP7"/>
<reference evidence="2" key="1">
    <citation type="submission" date="2023-10" db="EMBL/GenBank/DDBJ databases">
        <title>Genome assemblies of two species of porcelain crab, Petrolisthes cinctipes and Petrolisthes manimaculis (Anomura: Porcellanidae).</title>
        <authorList>
            <person name="Angst P."/>
        </authorList>
    </citation>
    <scope>NUCLEOTIDE SEQUENCE</scope>
    <source>
        <strain evidence="2">PB745_01</strain>
        <tissue evidence="2">Gill</tissue>
    </source>
</reference>
<gene>
    <name evidence="2" type="ORF">Pcinc_032315</name>
</gene>
<comment type="caution">
    <text evidence="2">The sequence shown here is derived from an EMBL/GenBank/DDBJ whole genome shotgun (WGS) entry which is preliminary data.</text>
</comment>
<sequence length="43" mass="4764">NARVGSKSEYGRDKQQDRQSDVGSSCHSRHVSLFHHIHVSSGS</sequence>
<protein>
    <submittedName>
        <fullName evidence="2">Uncharacterized protein</fullName>
    </submittedName>
</protein>
<accession>A0AAE1EUP7</accession>
<organism evidence="2 3">
    <name type="scientific">Petrolisthes cinctipes</name>
    <name type="common">Flat porcelain crab</name>
    <dbReference type="NCBI Taxonomy" id="88211"/>
    <lineage>
        <taxon>Eukaryota</taxon>
        <taxon>Metazoa</taxon>
        <taxon>Ecdysozoa</taxon>
        <taxon>Arthropoda</taxon>
        <taxon>Crustacea</taxon>
        <taxon>Multicrustacea</taxon>
        <taxon>Malacostraca</taxon>
        <taxon>Eumalacostraca</taxon>
        <taxon>Eucarida</taxon>
        <taxon>Decapoda</taxon>
        <taxon>Pleocyemata</taxon>
        <taxon>Anomura</taxon>
        <taxon>Galatheoidea</taxon>
        <taxon>Porcellanidae</taxon>
        <taxon>Petrolisthes</taxon>
    </lineage>
</organism>
<proteinExistence type="predicted"/>
<evidence type="ECO:0000256" key="1">
    <source>
        <dbReference type="SAM" id="MobiDB-lite"/>
    </source>
</evidence>